<dbReference type="Gene3D" id="2.30.130.40">
    <property type="entry name" value="LON domain-like"/>
    <property type="match status" value="1"/>
</dbReference>
<dbReference type="AlphaFoldDB" id="A0A833Y7R1"/>
<dbReference type="Pfam" id="PF02190">
    <property type="entry name" value="LON_substr_bdg"/>
    <property type="match status" value="1"/>
</dbReference>
<dbReference type="Gramene" id="Jr02_12170_p1">
    <property type="protein sequence ID" value="cds.Jr02_12170_p1"/>
    <property type="gene ID" value="Jr02_12170"/>
</dbReference>
<dbReference type="PANTHER" id="PTHR10046">
    <property type="entry name" value="ATP DEPENDENT LON PROTEASE FAMILY MEMBER"/>
    <property type="match status" value="1"/>
</dbReference>
<dbReference type="PROSITE" id="PS51787">
    <property type="entry name" value="LON_N"/>
    <property type="match status" value="1"/>
</dbReference>
<dbReference type="InterPro" id="IPR015947">
    <property type="entry name" value="PUA-like_sf"/>
</dbReference>
<evidence type="ECO:0000256" key="1">
    <source>
        <dbReference type="SAM" id="MobiDB-lite"/>
    </source>
</evidence>
<gene>
    <name evidence="3" type="ORF">F2P56_004304</name>
</gene>
<proteinExistence type="predicted"/>
<dbReference type="Proteomes" id="UP000619265">
    <property type="component" value="Unassembled WGS sequence"/>
</dbReference>
<dbReference type="SUPFAM" id="SSF88697">
    <property type="entry name" value="PUA domain-like"/>
    <property type="match status" value="1"/>
</dbReference>
<comment type="caution">
    <text evidence="3">The sequence shown here is derived from an EMBL/GenBank/DDBJ whole genome shotgun (WGS) entry which is preliminary data.</text>
</comment>
<evidence type="ECO:0000313" key="3">
    <source>
        <dbReference type="EMBL" id="KAF5477687.1"/>
    </source>
</evidence>
<dbReference type="InterPro" id="IPR046336">
    <property type="entry name" value="Lon_prtase_N_sf"/>
</dbReference>
<evidence type="ECO:0000313" key="4">
    <source>
        <dbReference type="Proteomes" id="UP000619265"/>
    </source>
</evidence>
<feature type="region of interest" description="Disordered" evidence="1">
    <location>
        <begin position="69"/>
        <end position="93"/>
    </location>
</feature>
<name>A0A833Y7R1_JUGRE</name>
<sequence length="213" mass="23816">MAESVELPSRLGILPFRNKVLLPGAIIRIRCTSPSSVKLVEQELWQREEKGLIGILPVRDAAETTTAIGPVLSQDVGSDSSERSSRVHVGASDSHRLDVKNQQENMHWHTRGVAARALHLSRGVEKPSGRVTYIVVLEGLCRFSVQELSTRGTYYTARISPLEMTKAEMEQVGQDPDFMTLSRQFKAAATELISVLEQVDFWLDSFSHLWKLC</sequence>
<dbReference type="SMART" id="SM00464">
    <property type="entry name" value="LON"/>
    <property type="match status" value="1"/>
</dbReference>
<dbReference type="GO" id="GO:0030163">
    <property type="term" value="P:protein catabolic process"/>
    <property type="evidence" value="ECO:0007669"/>
    <property type="project" value="InterPro"/>
</dbReference>
<protein>
    <recommendedName>
        <fullName evidence="2">Lon N-terminal domain-containing protein</fullName>
    </recommendedName>
</protein>
<dbReference type="GO" id="GO:0005524">
    <property type="term" value="F:ATP binding"/>
    <property type="evidence" value="ECO:0007669"/>
    <property type="project" value="InterPro"/>
</dbReference>
<reference evidence="3" key="1">
    <citation type="submission" date="2015-10" db="EMBL/GenBank/DDBJ databases">
        <authorList>
            <person name="Martinez-Garcia P.J."/>
            <person name="Crepeau M.W."/>
            <person name="Puiu D."/>
            <person name="Gonzalez-Ibeas D."/>
            <person name="Whalen J."/>
            <person name="Stevens K."/>
            <person name="Paul R."/>
            <person name="Butterfield T."/>
            <person name="Britton M."/>
            <person name="Reagan R."/>
            <person name="Chakraborty S."/>
            <person name="Walawage S.L."/>
            <person name="Vasquez-Gross H.A."/>
            <person name="Cardeno C."/>
            <person name="Famula R."/>
            <person name="Pratt K."/>
            <person name="Kuruganti S."/>
            <person name="Aradhya M.K."/>
            <person name="Leslie C.A."/>
            <person name="Dandekar A.M."/>
            <person name="Salzberg S.L."/>
            <person name="Wegrzyn J.L."/>
            <person name="Langley C.H."/>
            <person name="Neale D.B."/>
        </authorList>
    </citation>
    <scope>NUCLEOTIDE SEQUENCE</scope>
    <source>
        <tissue evidence="3">Leaves</tissue>
    </source>
</reference>
<organism evidence="3 4">
    <name type="scientific">Juglans regia</name>
    <name type="common">English walnut</name>
    <dbReference type="NCBI Taxonomy" id="51240"/>
    <lineage>
        <taxon>Eukaryota</taxon>
        <taxon>Viridiplantae</taxon>
        <taxon>Streptophyta</taxon>
        <taxon>Embryophyta</taxon>
        <taxon>Tracheophyta</taxon>
        <taxon>Spermatophyta</taxon>
        <taxon>Magnoliopsida</taxon>
        <taxon>eudicotyledons</taxon>
        <taxon>Gunneridae</taxon>
        <taxon>Pentapetalae</taxon>
        <taxon>rosids</taxon>
        <taxon>fabids</taxon>
        <taxon>Fagales</taxon>
        <taxon>Juglandaceae</taxon>
        <taxon>Juglans</taxon>
    </lineage>
</organism>
<feature type="domain" description="Lon N-terminal" evidence="2">
    <location>
        <begin position="11"/>
        <end position="213"/>
    </location>
</feature>
<evidence type="ECO:0000259" key="2">
    <source>
        <dbReference type="PROSITE" id="PS51787"/>
    </source>
</evidence>
<reference evidence="3" key="2">
    <citation type="submission" date="2020-03" db="EMBL/GenBank/DDBJ databases">
        <title>Walnut 2.0.</title>
        <authorList>
            <person name="Marrano A."/>
            <person name="Britton M."/>
            <person name="Zimin A.V."/>
            <person name="Zaini P.A."/>
            <person name="Workman R."/>
            <person name="Puiu D."/>
            <person name="Bianco L."/>
            <person name="Allen B.J."/>
            <person name="Troggio M."/>
            <person name="Leslie C.A."/>
            <person name="Timp W."/>
            <person name="Dendekar A."/>
            <person name="Salzberg S.L."/>
            <person name="Neale D.B."/>
        </authorList>
    </citation>
    <scope>NUCLEOTIDE SEQUENCE</scope>
    <source>
        <tissue evidence="3">Leaves</tissue>
    </source>
</reference>
<dbReference type="InterPro" id="IPR003111">
    <property type="entry name" value="Lon_prtase_N"/>
</dbReference>
<dbReference type="GO" id="GO:0004176">
    <property type="term" value="F:ATP-dependent peptidase activity"/>
    <property type="evidence" value="ECO:0007669"/>
    <property type="project" value="InterPro"/>
</dbReference>
<dbReference type="EMBL" id="LIHL02000002">
    <property type="protein sequence ID" value="KAF5477687.1"/>
    <property type="molecule type" value="Genomic_DNA"/>
</dbReference>
<dbReference type="GO" id="GO:0004252">
    <property type="term" value="F:serine-type endopeptidase activity"/>
    <property type="evidence" value="ECO:0007669"/>
    <property type="project" value="InterPro"/>
</dbReference>
<dbReference type="InterPro" id="IPR027065">
    <property type="entry name" value="Lon_Prtase"/>
</dbReference>
<accession>A0A833Y7R1</accession>